<protein>
    <recommendedName>
        <fullName evidence="1">DUF58 domain-containing protein</fullName>
    </recommendedName>
</protein>
<gene>
    <name evidence="2" type="ORF">SAMN05660443_1544</name>
</gene>
<evidence type="ECO:0000259" key="1">
    <source>
        <dbReference type="Pfam" id="PF01882"/>
    </source>
</evidence>
<organism evidence="2 3">
    <name type="scientific">Marinospirillum celere</name>
    <dbReference type="NCBI Taxonomy" id="1122252"/>
    <lineage>
        <taxon>Bacteria</taxon>
        <taxon>Pseudomonadati</taxon>
        <taxon>Pseudomonadota</taxon>
        <taxon>Gammaproteobacteria</taxon>
        <taxon>Oceanospirillales</taxon>
        <taxon>Oceanospirillaceae</taxon>
        <taxon>Marinospirillum</taxon>
    </lineage>
</organism>
<feature type="domain" description="DUF58" evidence="1">
    <location>
        <begin position="53"/>
        <end position="250"/>
    </location>
</feature>
<dbReference type="PANTHER" id="PTHR33608:SF12">
    <property type="entry name" value="DUF58 DOMAIN-CONTAINING PROTEIN"/>
    <property type="match status" value="1"/>
</dbReference>
<proteinExistence type="predicted"/>
<evidence type="ECO:0000313" key="3">
    <source>
        <dbReference type="Proteomes" id="UP000199058"/>
    </source>
</evidence>
<sequence length="305" mass="34766">MKADVALEVSLRELYGLKAAARALSLQQLLRSPLPGAEGRVMNQVGRGLDFREVRAYQPGDDPRYLDWKVTARKGQAYTRLYEAEHQRPVALFVDQTSQMQFGSLASKAVIAARLAALLGWTALQDKEKIGGWIETDQGGYWESPAAGQPLFMRWLARLTACNQELGELQPQRPHQMDQALAAFRQRLPRASLVILISDFRGFQAYPLIRLMSQKYALMAIQLTDPWDDHLPQTDAQIEIRGQRQALTNRLRNTWSSEFRGHQQALRQALGHRGRYLEISTRNEKQLMTQLLPGYNRKLSSVRLK</sequence>
<dbReference type="STRING" id="1122252.SAMN05660443_1544"/>
<accession>A0A1I1GTL0</accession>
<name>A0A1I1GTL0_9GAMM</name>
<dbReference type="OrthoDB" id="9812729at2"/>
<reference evidence="2 3" key="1">
    <citation type="submission" date="2016-10" db="EMBL/GenBank/DDBJ databases">
        <authorList>
            <person name="de Groot N.N."/>
        </authorList>
    </citation>
    <scope>NUCLEOTIDE SEQUENCE [LARGE SCALE GENOMIC DNA]</scope>
    <source>
        <strain evidence="2 3">DSM 18438</strain>
    </source>
</reference>
<dbReference type="AlphaFoldDB" id="A0A1I1GTL0"/>
<dbReference type="RefSeq" id="WP_091961568.1">
    <property type="nucleotide sequence ID" value="NZ_FOLH01000003.1"/>
</dbReference>
<dbReference type="Pfam" id="PF01882">
    <property type="entry name" value="DUF58"/>
    <property type="match status" value="1"/>
</dbReference>
<evidence type="ECO:0000313" key="2">
    <source>
        <dbReference type="EMBL" id="SFC13188.1"/>
    </source>
</evidence>
<dbReference type="Proteomes" id="UP000199058">
    <property type="component" value="Unassembled WGS sequence"/>
</dbReference>
<dbReference type="InterPro" id="IPR002881">
    <property type="entry name" value="DUF58"/>
</dbReference>
<dbReference type="EMBL" id="FOLH01000003">
    <property type="protein sequence ID" value="SFC13188.1"/>
    <property type="molecule type" value="Genomic_DNA"/>
</dbReference>
<dbReference type="PANTHER" id="PTHR33608">
    <property type="entry name" value="BLL2464 PROTEIN"/>
    <property type="match status" value="1"/>
</dbReference>
<keyword evidence="3" id="KW-1185">Reference proteome</keyword>